<dbReference type="RefSeq" id="WP_188881941.1">
    <property type="nucleotide sequence ID" value="NZ_BMOY01000017.1"/>
</dbReference>
<dbReference type="AlphaFoldDB" id="A0A917K9M8"/>
<dbReference type="Proteomes" id="UP000637695">
    <property type="component" value="Unassembled WGS sequence"/>
</dbReference>
<dbReference type="PANTHER" id="PTHR18964:SF149">
    <property type="entry name" value="BIFUNCTIONAL UDP-N-ACETYLGLUCOSAMINE 2-EPIMERASE_N-ACETYLMANNOSAMINE KINASE"/>
    <property type="match status" value="1"/>
</dbReference>
<evidence type="ECO:0000313" key="2">
    <source>
        <dbReference type="EMBL" id="GGJ05498.1"/>
    </source>
</evidence>
<dbReference type="Gene3D" id="3.30.420.40">
    <property type="match status" value="2"/>
</dbReference>
<dbReference type="EMBL" id="BMOY01000017">
    <property type="protein sequence ID" value="GGJ05498.1"/>
    <property type="molecule type" value="Genomic_DNA"/>
</dbReference>
<dbReference type="PANTHER" id="PTHR18964">
    <property type="entry name" value="ROK (REPRESSOR, ORF, KINASE) FAMILY"/>
    <property type="match status" value="1"/>
</dbReference>
<sequence length="317" mass="32530">MSGYTLGIDLGGTKIMTVVVSPEGRVAGEARLDTLAHEGPDAVIARLLQSAEQAVAQAGLRMADLEAIGVCAPGPLDVTTGVVLSPPNLPGWIDIPLRARLAQALGRPVYLDNDANAAALAEWRLGAGRGTRDMIYLTVSTGIGGGAIVDGRLQHGKMGAAAEFGHVILEPDGPRCNCGNRGCLEALASGTAIARAYAERAARRAAGGNEAFAAKTVTARDVFARQAEGDPLAAEVIASAVRYLAIGIANFVHIYNPERVVVGGGVASAGDALFTPLREQVRSYVFPHLRDSFTIEPAALGTHVGALGAALLGLAAG</sequence>
<dbReference type="InterPro" id="IPR000600">
    <property type="entry name" value="ROK"/>
</dbReference>
<dbReference type="Pfam" id="PF00480">
    <property type="entry name" value="ROK"/>
    <property type="match status" value="1"/>
</dbReference>
<comment type="caution">
    <text evidence="2">The sequence shown here is derived from an EMBL/GenBank/DDBJ whole genome shotgun (WGS) entry which is preliminary data.</text>
</comment>
<reference evidence="2" key="2">
    <citation type="submission" date="2020-09" db="EMBL/GenBank/DDBJ databases">
        <authorList>
            <person name="Sun Q."/>
            <person name="Ohkuma M."/>
        </authorList>
    </citation>
    <scope>NUCLEOTIDE SEQUENCE</scope>
    <source>
        <strain evidence="2">JCM 18487</strain>
    </source>
</reference>
<organism evidence="2 3">
    <name type="scientific">Alicyclobacillus cellulosilyticus</name>
    <dbReference type="NCBI Taxonomy" id="1003997"/>
    <lineage>
        <taxon>Bacteria</taxon>
        <taxon>Bacillati</taxon>
        <taxon>Bacillota</taxon>
        <taxon>Bacilli</taxon>
        <taxon>Bacillales</taxon>
        <taxon>Alicyclobacillaceae</taxon>
        <taxon>Alicyclobacillus</taxon>
    </lineage>
</organism>
<dbReference type="InterPro" id="IPR049874">
    <property type="entry name" value="ROK_cs"/>
</dbReference>
<gene>
    <name evidence="2" type="ORF">GCM10010885_13290</name>
</gene>
<reference evidence="2" key="1">
    <citation type="journal article" date="2014" name="Int. J. Syst. Evol. Microbiol.">
        <title>Complete genome sequence of Corynebacterium casei LMG S-19264T (=DSM 44701T), isolated from a smear-ripened cheese.</title>
        <authorList>
            <consortium name="US DOE Joint Genome Institute (JGI-PGF)"/>
            <person name="Walter F."/>
            <person name="Albersmeier A."/>
            <person name="Kalinowski J."/>
            <person name="Ruckert C."/>
        </authorList>
    </citation>
    <scope>NUCLEOTIDE SEQUENCE</scope>
    <source>
        <strain evidence="2">JCM 18487</strain>
    </source>
</reference>
<dbReference type="InterPro" id="IPR043129">
    <property type="entry name" value="ATPase_NBD"/>
</dbReference>
<accession>A0A917K9M8</accession>
<comment type="similarity">
    <text evidence="1">Belongs to the ROK (NagC/XylR) family.</text>
</comment>
<evidence type="ECO:0000256" key="1">
    <source>
        <dbReference type="ARBA" id="ARBA00006479"/>
    </source>
</evidence>
<proteinExistence type="inferred from homology"/>
<protein>
    <submittedName>
        <fullName evidence="2">Glucokinase</fullName>
    </submittedName>
</protein>
<name>A0A917K9M8_9BACL</name>
<keyword evidence="3" id="KW-1185">Reference proteome</keyword>
<dbReference type="PROSITE" id="PS01125">
    <property type="entry name" value="ROK"/>
    <property type="match status" value="1"/>
</dbReference>
<dbReference type="SUPFAM" id="SSF53067">
    <property type="entry name" value="Actin-like ATPase domain"/>
    <property type="match status" value="1"/>
</dbReference>
<evidence type="ECO:0000313" key="3">
    <source>
        <dbReference type="Proteomes" id="UP000637695"/>
    </source>
</evidence>